<proteinExistence type="predicted"/>
<dbReference type="GO" id="GO:0005783">
    <property type="term" value="C:endoplasmic reticulum"/>
    <property type="evidence" value="ECO:0007669"/>
    <property type="project" value="TreeGrafter"/>
</dbReference>
<feature type="non-terminal residue" evidence="4">
    <location>
        <position position="1"/>
    </location>
</feature>
<accession>A0A146K8E6</accession>
<dbReference type="GO" id="GO:0016020">
    <property type="term" value="C:membrane"/>
    <property type="evidence" value="ECO:0007669"/>
    <property type="project" value="TreeGrafter"/>
</dbReference>
<dbReference type="GO" id="GO:0005524">
    <property type="term" value="F:ATP binding"/>
    <property type="evidence" value="ECO:0007669"/>
    <property type="project" value="UniProtKB-KW"/>
</dbReference>
<dbReference type="PROSITE" id="PS00455">
    <property type="entry name" value="AMP_BINDING"/>
    <property type="match status" value="1"/>
</dbReference>
<evidence type="ECO:0000259" key="3">
    <source>
        <dbReference type="Pfam" id="PF00501"/>
    </source>
</evidence>
<feature type="domain" description="AMP-dependent synthetase/ligase" evidence="3">
    <location>
        <begin position="25"/>
        <end position="612"/>
    </location>
</feature>
<dbReference type="EMBL" id="GDID01004760">
    <property type="protein sequence ID" value="JAP91846.1"/>
    <property type="molecule type" value="Transcribed_RNA"/>
</dbReference>
<reference evidence="4" key="1">
    <citation type="submission" date="2015-07" db="EMBL/GenBank/DDBJ databases">
        <title>Adaptation to a free-living lifestyle via gene acquisitions in the diplomonad Trepomonas sp. PC1.</title>
        <authorList>
            <person name="Xu F."/>
            <person name="Jerlstrom-Hultqvist J."/>
            <person name="Kolisko M."/>
            <person name="Simpson A.G.B."/>
            <person name="Roger A.J."/>
            <person name="Svard S.G."/>
            <person name="Andersson J.O."/>
        </authorList>
    </citation>
    <scope>NUCLEOTIDE SEQUENCE</scope>
    <source>
        <strain evidence="4">PC1</strain>
    </source>
</reference>
<evidence type="ECO:0000313" key="4">
    <source>
        <dbReference type="EMBL" id="JAP91846.1"/>
    </source>
</evidence>
<keyword evidence="4" id="KW-0436">Ligase</keyword>
<dbReference type="Gene3D" id="3.40.50.12780">
    <property type="entry name" value="N-terminal domain of ligase-like"/>
    <property type="match status" value="2"/>
</dbReference>
<keyword evidence="1" id="KW-0547">Nucleotide-binding</keyword>
<dbReference type="InterPro" id="IPR020845">
    <property type="entry name" value="AMP-binding_CS"/>
</dbReference>
<sequence length="808" mass="92645">FYKQEFEYEERLDMAHKLLASRAHHYPVRKCLGQRVYHPEGRGHYQYYSYADSVFMATQLVIGLKKLGYKKGDFMGVLAQNRVEWTLVDIACGALGVVLVPLYDTQSQQDCEHVLKLTGLKHCFIELSKLQKYGQLLTDNGVNLIIMDDDLQDRLLLSKLLKDLPSRTTSALKPHLWFEQFDEIYLNEQQPSYQVKQMAILHCKFDLQAGFYDYLPSFGADVEQKPTTIQIDELLLQNVKTFHQILELSFGDFEVQKYKKLVHGHPNPLRQKICYDLNIVKPSDFYTLIFTSGTTSTPKAVCLTHKNFIATAETMQRTCLLNGDYCKQDYMISYLPLAHIFMRVLQGIGFEQIAAQGYQSEGTKNLLDDIGACGPTALSLVPRVVEKIYDGIFQKIKGMNPVIKYLFTVFYALRHKKYEEQALKLQFQNGIREPQRQLLDQEFQKHYKQKIDFQAIKSQLKCQVHPKQIEFLEKYFETSSNVKLAYEQRFFRENTDLIFPKITNLVFDKFKQLTGGRVRGSVSGSAAIQQNQGVFYRICFNSQLFQGYGLSETAAGCTVQSYFSANYQGVGTTLSDNMKVYLRSTDSYQVDDKPFPKGEIIVVGDAVFSHYYQLGEPEESIQIKKQLKITDPTIGVYCTGDIGQFNYVTGELEIIDRMKNIIKLSQGEFVQLAQVELVLGKHPMICQSYVYAQSYMNCLIAVVQIKPQFVENSKAGYIKLLQQINGELQSFCKEKGLKGFQIPKYVILDFNEWTSDNGLLTPAMKVKRGGCLNKFGPVCDQIFELRQSGLLSHEKVWECLQAIKVLQE</sequence>
<dbReference type="SUPFAM" id="SSF56801">
    <property type="entry name" value="Acetyl-CoA synthetase-like"/>
    <property type="match status" value="1"/>
</dbReference>
<organism evidence="4">
    <name type="scientific">Trepomonas sp. PC1</name>
    <dbReference type="NCBI Taxonomy" id="1076344"/>
    <lineage>
        <taxon>Eukaryota</taxon>
        <taxon>Metamonada</taxon>
        <taxon>Diplomonadida</taxon>
        <taxon>Hexamitidae</taxon>
        <taxon>Hexamitinae</taxon>
        <taxon>Trepomonas</taxon>
    </lineage>
</organism>
<evidence type="ECO:0000256" key="1">
    <source>
        <dbReference type="ARBA" id="ARBA00022741"/>
    </source>
</evidence>
<name>A0A146K8E6_9EUKA</name>
<dbReference type="GO" id="GO:0004467">
    <property type="term" value="F:long-chain fatty acid-CoA ligase activity"/>
    <property type="evidence" value="ECO:0007669"/>
    <property type="project" value="TreeGrafter"/>
</dbReference>
<evidence type="ECO:0000256" key="2">
    <source>
        <dbReference type="ARBA" id="ARBA00022840"/>
    </source>
</evidence>
<gene>
    <name evidence="4" type="ORF">TPC1_16408</name>
</gene>
<dbReference type="AlphaFoldDB" id="A0A146K8E6"/>
<dbReference type="PANTHER" id="PTHR43272:SF33">
    <property type="entry name" value="AMP-BINDING DOMAIN-CONTAINING PROTEIN-RELATED"/>
    <property type="match status" value="1"/>
</dbReference>
<protein>
    <submittedName>
        <fullName evidence="4">Long chain fatty acid CoA ligase</fullName>
    </submittedName>
</protein>
<dbReference type="PANTHER" id="PTHR43272">
    <property type="entry name" value="LONG-CHAIN-FATTY-ACID--COA LIGASE"/>
    <property type="match status" value="1"/>
</dbReference>
<dbReference type="InterPro" id="IPR000873">
    <property type="entry name" value="AMP-dep_synth/lig_dom"/>
</dbReference>
<dbReference type="Gene3D" id="3.40.50.980">
    <property type="match status" value="1"/>
</dbReference>
<dbReference type="InterPro" id="IPR042099">
    <property type="entry name" value="ANL_N_sf"/>
</dbReference>
<keyword evidence="2" id="KW-0067">ATP-binding</keyword>
<dbReference type="Pfam" id="PF00501">
    <property type="entry name" value="AMP-binding"/>
    <property type="match status" value="1"/>
</dbReference>